<name>A0ABZ2HWE8_9HYPH</name>
<evidence type="ECO:0000256" key="2">
    <source>
        <dbReference type="ARBA" id="ARBA00023002"/>
    </source>
</evidence>
<dbReference type="PANTHER" id="PTHR24320:SF152">
    <property type="entry name" value="SHORT-CHAIN DEHYDROGENASE_REDUCTASE FAMILY PROTEIN"/>
    <property type="match status" value="1"/>
</dbReference>
<dbReference type="EMBL" id="CP146275">
    <property type="protein sequence ID" value="WWT31953.1"/>
    <property type="molecule type" value="Genomic_DNA"/>
</dbReference>
<organism evidence="3 4">
    <name type="scientific">Pelagibacterium nitratireducens</name>
    <dbReference type="NCBI Taxonomy" id="1046114"/>
    <lineage>
        <taxon>Bacteria</taxon>
        <taxon>Pseudomonadati</taxon>
        <taxon>Pseudomonadota</taxon>
        <taxon>Alphaproteobacteria</taxon>
        <taxon>Hyphomicrobiales</taxon>
        <taxon>Devosiaceae</taxon>
        <taxon>Pelagibacterium</taxon>
    </lineage>
</organism>
<evidence type="ECO:0000256" key="1">
    <source>
        <dbReference type="ARBA" id="ARBA00006484"/>
    </source>
</evidence>
<dbReference type="Gene3D" id="3.40.50.720">
    <property type="entry name" value="NAD(P)-binding Rossmann-like Domain"/>
    <property type="match status" value="1"/>
</dbReference>
<protein>
    <submittedName>
        <fullName evidence="3">SDR family NAD(P)-dependent oxidoreductase</fullName>
    </submittedName>
</protein>
<evidence type="ECO:0000313" key="3">
    <source>
        <dbReference type="EMBL" id="WWT31953.1"/>
    </source>
</evidence>
<dbReference type="Pfam" id="PF00106">
    <property type="entry name" value="adh_short"/>
    <property type="match status" value="1"/>
</dbReference>
<keyword evidence="2" id="KW-0560">Oxidoreductase</keyword>
<dbReference type="SUPFAM" id="SSF51735">
    <property type="entry name" value="NAD(P)-binding Rossmann-fold domains"/>
    <property type="match status" value="1"/>
</dbReference>
<dbReference type="PANTHER" id="PTHR24320">
    <property type="entry name" value="RETINOL DEHYDROGENASE"/>
    <property type="match status" value="1"/>
</dbReference>
<proteinExistence type="inferred from homology"/>
<dbReference type="InterPro" id="IPR036291">
    <property type="entry name" value="NAD(P)-bd_dom_sf"/>
</dbReference>
<dbReference type="RefSeq" id="WP_338607416.1">
    <property type="nucleotide sequence ID" value="NZ_CP146275.1"/>
</dbReference>
<accession>A0ABZ2HWE8</accession>
<dbReference type="Proteomes" id="UP001369958">
    <property type="component" value="Chromosome"/>
</dbReference>
<sequence length="329" mass="35004">MQHQQTVIITGGNSGLGLACAKALLANSPDLHVVIAARDAVRARAAVEALRQAAPQNGANVEAMMLDLASLASVRAFAEELDRRLAAGSLPPVKGLVCNAGFQGARGLTADGYERTFGVNHLGHYLLVNLMLPLLAPSARIAIVASGVHDRAQLATLPSALAATMPGPAWNEPIKLAHGEMGPEAGNDDEAADRGRRYSTSKLANIYFAYELARRLPAGTTANAFDPGLMPGTGLAREYPAPARFLWRVVLPRLLPLMRRLVTPNIHSTTESGAALARLIVDPALENTNGRYFEGLREIRSSTESYDPQRARDLWDTSALLTGLAPVPA</sequence>
<reference evidence="3 4" key="1">
    <citation type="submission" date="2024-02" db="EMBL/GenBank/DDBJ databases">
        <title>Complete genome sequence of Pelagibacterium nitratireducens ZH15.</title>
        <authorList>
            <person name="Zhao L.H."/>
        </authorList>
    </citation>
    <scope>NUCLEOTIDE SEQUENCE [LARGE SCALE GENOMIC DNA]</scope>
    <source>
        <strain evidence="3 4">ZH15</strain>
    </source>
</reference>
<evidence type="ECO:0000313" key="4">
    <source>
        <dbReference type="Proteomes" id="UP001369958"/>
    </source>
</evidence>
<gene>
    <name evidence="3" type="ORF">V6617_13165</name>
</gene>
<comment type="similarity">
    <text evidence="1">Belongs to the short-chain dehydrogenases/reductases (SDR) family.</text>
</comment>
<dbReference type="InterPro" id="IPR002347">
    <property type="entry name" value="SDR_fam"/>
</dbReference>
<keyword evidence="4" id="KW-1185">Reference proteome</keyword>
<dbReference type="PRINTS" id="PR00081">
    <property type="entry name" value="GDHRDH"/>
</dbReference>